<accession>A0A383DGJ8</accession>
<protein>
    <submittedName>
        <fullName evidence="1">Uncharacterized protein</fullName>
    </submittedName>
</protein>
<reference evidence="1" key="1">
    <citation type="submission" date="2018-05" db="EMBL/GenBank/DDBJ databases">
        <authorList>
            <person name="Lanie J.A."/>
            <person name="Ng W.-L."/>
            <person name="Kazmierczak K.M."/>
            <person name="Andrzejewski T.M."/>
            <person name="Davidsen T.M."/>
            <person name="Wayne K.J."/>
            <person name="Tettelin H."/>
            <person name="Glass J.I."/>
            <person name="Rusch D."/>
            <person name="Podicherti R."/>
            <person name="Tsui H.-C.T."/>
            <person name="Winkler M.E."/>
        </authorList>
    </citation>
    <scope>NUCLEOTIDE SEQUENCE</scope>
</reference>
<proteinExistence type="predicted"/>
<organism evidence="1">
    <name type="scientific">marine metagenome</name>
    <dbReference type="NCBI Taxonomy" id="408172"/>
    <lineage>
        <taxon>unclassified sequences</taxon>
        <taxon>metagenomes</taxon>
        <taxon>ecological metagenomes</taxon>
    </lineage>
</organism>
<dbReference type="AlphaFoldDB" id="A0A383DGJ8"/>
<sequence length="44" mass="5097">MDESVKLLLFAKWSPIGTKTLVCHTFYTQLEISTLLANTFWDYA</sequence>
<dbReference type="EMBL" id="UINC01217025">
    <property type="protein sequence ID" value="SVE43440.1"/>
    <property type="molecule type" value="Genomic_DNA"/>
</dbReference>
<name>A0A383DGJ8_9ZZZZ</name>
<gene>
    <name evidence="1" type="ORF">METZ01_LOCUS496294</name>
</gene>
<evidence type="ECO:0000313" key="1">
    <source>
        <dbReference type="EMBL" id="SVE43440.1"/>
    </source>
</evidence>